<dbReference type="GO" id="GO:0045893">
    <property type="term" value="P:positive regulation of DNA-templated transcription"/>
    <property type="evidence" value="ECO:0000318"/>
    <property type="project" value="GO_Central"/>
</dbReference>
<organism evidence="5 6">
    <name type="scientific">Nematostella vectensis</name>
    <name type="common">Starlet sea anemone</name>
    <dbReference type="NCBI Taxonomy" id="45351"/>
    <lineage>
        <taxon>Eukaryota</taxon>
        <taxon>Metazoa</taxon>
        <taxon>Cnidaria</taxon>
        <taxon>Anthozoa</taxon>
        <taxon>Hexacorallia</taxon>
        <taxon>Actiniaria</taxon>
        <taxon>Edwardsiidae</taxon>
        <taxon>Nematostella</taxon>
    </lineage>
</organism>
<dbReference type="eggNOG" id="KOG2510">
    <property type="taxonomic scope" value="Eukaryota"/>
</dbReference>
<proteinExistence type="predicted"/>
<dbReference type="Gene3D" id="1.25.10.10">
    <property type="entry name" value="Leucine-rich Repeat Variant"/>
    <property type="match status" value="1"/>
</dbReference>
<evidence type="ECO:0000256" key="1">
    <source>
        <dbReference type="ARBA" id="ARBA00004123"/>
    </source>
</evidence>
<dbReference type="InterPro" id="IPR011989">
    <property type="entry name" value="ARM-like"/>
</dbReference>
<dbReference type="HOGENOM" id="CLU_381111_0_0_1"/>
<evidence type="ECO:0000313" key="6">
    <source>
        <dbReference type="Proteomes" id="UP000001593"/>
    </source>
</evidence>
<dbReference type="OMA" id="LYDDCAP"/>
<dbReference type="PhylomeDB" id="A7T009"/>
<dbReference type="InterPro" id="IPR033388">
    <property type="entry name" value="BAF250_C"/>
</dbReference>
<evidence type="ECO:0000259" key="4">
    <source>
        <dbReference type="Pfam" id="PF12031"/>
    </source>
</evidence>
<dbReference type="InterPro" id="IPR021906">
    <property type="entry name" value="BAF250/Osa"/>
</dbReference>
<dbReference type="GO" id="GO:0016514">
    <property type="term" value="C:SWI/SNF complex"/>
    <property type="evidence" value="ECO:0000318"/>
    <property type="project" value="GO_Central"/>
</dbReference>
<dbReference type="GO" id="GO:0006357">
    <property type="term" value="P:regulation of transcription by RNA polymerase II"/>
    <property type="evidence" value="ECO:0000318"/>
    <property type="project" value="GO_Central"/>
</dbReference>
<dbReference type="PANTHER" id="PTHR12656:SF5">
    <property type="entry name" value="TRITHORAX GROUP PROTEIN OSA"/>
    <property type="match status" value="1"/>
</dbReference>
<dbReference type="STRING" id="45351.A7T009"/>
<dbReference type="InterPro" id="IPR016024">
    <property type="entry name" value="ARM-type_fold"/>
</dbReference>
<protein>
    <recommendedName>
        <fullName evidence="4">SWI/SNF-like complex subunit BAF250 C-terminal domain-containing protein</fullName>
    </recommendedName>
</protein>
<evidence type="ECO:0000313" key="5">
    <source>
        <dbReference type="EMBL" id="EDO30702.1"/>
    </source>
</evidence>
<feature type="region of interest" description="Disordered" evidence="3">
    <location>
        <begin position="111"/>
        <end position="131"/>
    </location>
</feature>
<evidence type="ECO:0000256" key="2">
    <source>
        <dbReference type="ARBA" id="ARBA00023242"/>
    </source>
</evidence>
<comment type="subcellular location">
    <subcellularLocation>
        <location evidence="1">Nucleus</location>
    </subcellularLocation>
</comment>
<reference evidence="5 6" key="1">
    <citation type="journal article" date="2007" name="Science">
        <title>Sea anemone genome reveals ancestral eumetazoan gene repertoire and genomic organization.</title>
        <authorList>
            <person name="Putnam N.H."/>
            <person name="Srivastava M."/>
            <person name="Hellsten U."/>
            <person name="Dirks B."/>
            <person name="Chapman J."/>
            <person name="Salamov A."/>
            <person name="Terry A."/>
            <person name="Shapiro H."/>
            <person name="Lindquist E."/>
            <person name="Kapitonov V.V."/>
            <person name="Jurka J."/>
            <person name="Genikhovich G."/>
            <person name="Grigoriev I.V."/>
            <person name="Lucas S.M."/>
            <person name="Steele R.E."/>
            <person name="Finnerty J.R."/>
            <person name="Technau U."/>
            <person name="Martindale M.Q."/>
            <person name="Rokhsar D.S."/>
        </authorList>
    </citation>
    <scope>NUCLEOTIDE SEQUENCE [LARGE SCALE GENOMIC DNA]</scope>
    <source>
        <strain evidence="6">CH2 X CH6</strain>
    </source>
</reference>
<gene>
    <name evidence="5" type="ORF">NEMVEDRAFT_v1g139771</name>
</gene>
<accession>A7T009</accession>
<keyword evidence="2" id="KW-0539">Nucleus</keyword>
<dbReference type="Pfam" id="PF12031">
    <property type="entry name" value="BAF250_C"/>
    <property type="match status" value="1"/>
</dbReference>
<dbReference type="GO" id="GO:0005654">
    <property type="term" value="C:nucleoplasm"/>
    <property type="evidence" value="ECO:0000318"/>
    <property type="project" value="GO_Central"/>
</dbReference>
<dbReference type="SUPFAM" id="SSF48371">
    <property type="entry name" value="ARM repeat"/>
    <property type="match status" value="1"/>
</dbReference>
<dbReference type="AlphaFoldDB" id="A7T009"/>
<dbReference type="GO" id="GO:0006338">
    <property type="term" value="P:chromatin remodeling"/>
    <property type="evidence" value="ECO:0007669"/>
    <property type="project" value="InterPro"/>
</dbReference>
<sequence>MKREVGFPADCVEGTRPVFTKKRKLTSRDLGPVEAWRVMMSLKSGLLAETTWALDTLNILLYDENTVGYFVLSHLPGLLDNLLDHFRCYLAQIFGKMSDIEVGLGTAFLHKPSKRRAKPDEKKSPDEKLEEDSCRSLTAFIASASIDHPDEGFVSRARMWSRGGSDVTTHIQTHVGTATSPRKALHRKAHARTAIAPVEKAATHSPENDACQPDKITCSKDNVPCSKDDITCNKDSIACSRERTDAYIESLVASKVRQDRGACVHEQECVRKEDAPLCLRTESDDAISRRCICVSNILRGLSFVPGNDIEMHRHAGLLLILGRLLLLYHEHAHRVPYKRTYLQVDEEPDVPVDDRDDWWWHCLEVLRENALVILSNIAGQLDLTFYSDTIRASVLEGLLHWLVCESADALDPMPTATPSTSLSAQQLVLEALAKMSILGGNAELIISTSSSPQLVLIHDTLVRLLGSRGNPVCRELTLVLLSNLSQSDNEFANLGDKKQCIAMLLQFIEDAANSINAYSSGSSLAQGGYTSEDFCGTSVDMLRRAASTLVCLSRCKSNKAVFLPFQDRLLVLTTLRLLDGMIGSHLADVLYYLSR</sequence>
<evidence type="ECO:0000256" key="3">
    <source>
        <dbReference type="SAM" id="MobiDB-lite"/>
    </source>
</evidence>
<feature type="domain" description="SWI/SNF-like complex subunit BAF250 C-terminal" evidence="4">
    <location>
        <begin position="287"/>
        <end position="542"/>
    </location>
</feature>
<name>A7T009_NEMVE</name>
<dbReference type="PANTHER" id="PTHR12656">
    <property type="entry name" value="BRG-1 ASSOCIATED FACTOR 250 BAF250"/>
    <property type="match status" value="1"/>
</dbReference>
<dbReference type="EMBL" id="DS469992">
    <property type="protein sequence ID" value="EDO30702.1"/>
    <property type="molecule type" value="Genomic_DNA"/>
</dbReference>
<dbReference type="GO" id="GO:0035060">
    <property type="term" value="C:brahma complex"/>
    <property type="evidence" value="ECO:0007669"/>
    <property type="project" value="InterPro"/>
</dbReference>
<dbReference type="Proteomes" id="UP000001593">
    <property type="component" value="Unassembled WGS sequence"/>
</dbReference>
<dbReference type="GO" id="GO:0071565">
    <property type="term" value="C:nBAF complex"/>
    <property type="evidence" value="ECO:0000318"/>
    <property type="project" value="GO_Central"/>
</dbReference>
<feature type="compositionally biased region" description="Basic and acidic residues" evidence="3">
    <location>
        <begin position="118"/>
        <end position="131"/>
    </location>
</feature>
<keyword evidence="6" id="KW-1185">Reference proteome</keyword>
<dbReference type="InParanoid" id="A7T009"/>